<dbReference type="GO" id="GO:0003677">
    <property type="term" value="F:DNA binding"/>
    <property type="evidence" value="ECO:0007669"/>
    <property type="project" value="InterPro"/>
</dbReference>
<proteinExistence type="predicted"/>
<dbReference type="Gene3D" id="3.30.70.1290">
    <property type="entry name" value="Transposase IS200-like"/>
    <property type="match status" value="1"/>
</dbReference>
<dbReference type="PANTHER" id="PTHR33360:SF2">
    <property type="entry name" value="TRANSPOSASE FOR INSERTION SEQUENCE ELEMENT IS200"/>
    <property type="match status" value="1"/>
</dbReference>
<gene>
    <name evidence="2" type="ORF">S03H2_10641</name>
</gene>
<dbReference type="GO" id="GO:0006313">
    <property type="term" value="P:DNA transposition"/>
    <property type="evidence" value="ECO:0007669"/>
    <property type="project" value="InterPro"/>
</dbReference>
<reference evidence="2" key="1">
    <citation type="journal article" date="2014" name="Front. Microbiol.">
        <title>High frequency of phylogenetically diverse reductive dehalogenase-homologous genes in deep subseafloor sedimentary metagenomes.</title>
        <authorList>
            <person name="Kawai M."/>
            <person name="Futagami T."/>
            <person name="Toyoda A."/>
            <person name="Takaki Y."/>
            <person name="Nishi S."/>
            <person name="Hori S."/>
            <person name="Arai W."/>
            <person name="Tsubouchi T."/>
            <person name="Morono Y."/>
            <person name="Uchiyama I."/>
            <person name="Ito T."/>
            <person name="Fujiyama A."/>
            <person name="Inagaki F."/>
            <person name="Takami H."/>
        </authorList>
    </citation>
    <scope>NUCLEOTIDE SEQUENCE</scope>
    <source>
        <strain evidence="2">Expedition CK06-06</strain>
    </source>
</reference>
<organism evidence="2">
    <name type="scientific">marine sediment metagenome</name>
    <dbReference type="NCBI Taxonomy" id="412755"/>
    <lineage>
        <taxon>unclassified sequences</taxon>
        <taxon>metagenomes</taxon>
        <taxon>ecological metagenomes</taxon>
    </lineage>
</organism>
<dbReference type="EMBL" id="BARU01005461">
    <property type="protein sequence ID" value="GAH36719.1"/>
    <property type="molecule type" value="Genomic_DNA"/>
</dbReference>
<feature type="domain" description="Transposase IS200-like" evidence="1">
    <location>
        <begin position="10"/>
        <end position="130"/>
    </location>
</feature>
<name>X1G578_9ZZZZ</name>
<dbReference type="SUPFAM" id="SSF143422">
    <property type="entry name" value="Transposase IS200-like"/>
    <property type="match status" value="1"/>
</dbReference>
<dbReference type="InterPro" id="IPR036515">
    <property type="entry name" value="Transposase_17_sf"/>
</dbReference>
<dbReference type="AlphaFoldDB" id="X1G578"/>
<protein>
    <recommendedName>
        <fullName evidence="1">Transposase IS200-like domain-containing protein</fullName>
    </recommendedName>
</protein>
<sequence length="143" mass="16999">MEIRLSGHSAYRTEYHLVWISKYRRRILNPGLRGYLRKLFPKILRSLPGCEIIEYNIQIDHIHMVMIIPPKYKVSEVISRMKAQTASGLRKKFSWLSKVYWKENIVWSPGYFVSTIGLDEKAILKYVRWQNIQDLGQAKLELF</sequence>
<accession>X1G578</accession>
<dbReference type="Pfam" id="PF01797">
    <property type="entry name" value="Y1_Tnp"/>
    <property type="match status" value="1"/>
</dbReference>
<evidence type="ECO:0000259" key="1">
    <source>
        <dbReference type="SMART" id="SM01321"/>
    </source>
</evidence>
<dbReference type="SMART" id="SM01321">
    <property type="entry name" value="Y1_Tnp"/>
    <property type="match status" value="1"/>
</dbReference>
<dbReference type="NCBIfam" id="NF033573">
    <property type="entry name" value="transpos_IS200"/>
    <property type="match status" value="1"/>
</dbReference>
<dbReference type="PANTHER" id="PTHR33360">
    <property type="entry name" value="TRANSPOSASE FOR INSERTION SEQUENCE ELEMENT IS200"/>
    <property type="match status" value="1"/>
</dbReference>
<dbReference type="InterPro" id="IPR002686">
    <property type="entry name" value="Transposase_17"/>
</dbReference>
<comment type="caution">
    <text evidence="2">The sequence shown here is derived from an EMBL/GenBank/DDBJ whole genome shotgun (WGS) entry which is preliminary data.</text>
</comment>
<dbReference type="GO" id="GO:0004803">
    <property type="term" value="F:transposase activity"/>
    <property type="evidence" value="ECO:0007669"/>
    <property type="project" value="InterPro"/>
</dbReference>
<evidence type="ECO:0000313" key="2">
    <source>
        <dbReference type="EMBL" id="GAH36719.1"/>
    </source>
</evidence>